<comment type="subcellular location">
    <subcellularLocation>
        <location evidence="1">Nucleus</location>
    </subcellularLocation>
</comment>
<evidence type="ECO:0000256" key="5">
    <source>
        <dbReference type="ARBA" id="ARBA00022839"/>
    </source>
</evidence>
<reference evidence="12 13" key="1">
    <citation type="journal article" date="2018" name="Genome Biol. Evol.">
        <title>Multiple Roots of Fruiting Body Formation in Amoebozoa.</title>
        <authorList>
            <person name="Hillmann F."/>
            <person name="Forbes G."/>
            <person name="Novohradska S."/>
            <person name="Ferling I."/>
            <person name="Riege K."/>
            <person name="Groth M."/>
            <person name="Westermann M."/>
            <person name="Marz M."/>
            <person name="Spaller T."/>
            <person name="Winckler T."/>
            <person name="Schaap P."/>
            <person name="Glockner G."/>
        </authorList>
    </citation>
    <scope>NUCLEOTIDE SEQUENCE [LARGE SCALE GENOMIC DNA]</scope>
    <source>
        <strain evidence="12 13">Jena</strain>
    </source>
</reference>
<keyword evidence="7" id="KW-0539">Nucleus</keyword>
<keyword evidence="5 12" id="KW-0269">Exonuclease</keyword>
<keyword evidence="6" id="KW-0460">Magnesium</keyword>
<dbReference type="STRING" id="1890364.A0A2P6MTN8"/>
<name>A0A2P6MTN8_9EUKA</name>
<dbReference type="InterPro" id="IPR002562">
    <property type="entry name" value="3'-5'_exonuclease_dom"/>
</dbReference>
<dbReference type="InParanoid" id="A0A2P6MTN8"/>
<keyword evidence="4" id="KW-0378">Hydrolase</keyword>
<gene>
    <name evidence="12" type="ORF">PROFUN_03904</name>
</gene>
<dbReference type="InterPro" id="IPR012337">
    <property type="entry name" value="RNaseH-like_sf"/>
</dbReference>
<protein>
    <recommendedName>
        <fullName evidence="8">3'-5' exonuclease</fullName>
    </recommendedName>
    <alternativeName>
        <fullName evidence="9">Werner Syndrome-like exonuclease</fullName>
    </alternativeName>
</protein>
<dbReference type="InterPro" id="IPR051132">
    <property type="entry name" value="3-5_Exonuclease_domain"/>
</dbReference>
<dbReference type="GO" id="GO:0005634">
    <property type="term" value="C:nucleus"/>
    <property type="evidence" value="ECO:0007669"/>
    <property type="project" value="UniProtKB-SubCell"/>
</dbReference>
<comment type="caution">
    <text evidence="12">The sequence shown here is derived from an EMBL/GenBank/DDBJ whole genome shotgun (WGS) entry which is preliminary data.</text>
</comment>
<dbReference type="EMBL" id="MDYQ01000419">
    <property type="protein sequence ID" value="PRP75068.1"/>
    <property type="molecule type" value="Genomic_DNA"/>
</dbReference>
<keyword evidence="3" id="KW-0479">Metal-binding</keyword>
<dbReference type="PANTHER" id="PTHR13620">
    <property type="entry name" value="3-5 EXONUCLEASE"/>
    <property type="match status" value="1"/>
</dbReference>
<evidence type="ECO:0000256" key="6">
    <source>
        <dbReference type="ARBA" id="ARBA00022842"/>
    </source>
</evidence>
<evidence type="ECO:0000256" key="1">
    <source>
        <dbReference type="ARBA" id="ARBA00004123"/>
    </source>
</evidence>
<evidence type="ECO:0000256" key="8">
    <source>
        <dbReference type="ARBA" id="ARBA00040531"/>
    </source>
</evidence>
<sequence length="314" mass="35669">MSALDKLTEELRQKAAERFISVETFPGTALRDSITIALCEDDHFRDGFLRHYLSAFYALEHGTPSDKEKRHLVLGFDCEFSRHGVVELIQFSTNHLIVLVQVGLLGTVPEEVIELLEDDQVILSGVGCINDSFFIQQSFPQLMIRPRSFFEISNVTWSNAISKALDLNQLSDLILGVEKSELKKKSADPWKARFMDKGNIEYAARDAWLGYNLCRKLYLTLTAQNKSSKKKESLYEWSAARIATVEQNKKTRAESIERAAMEAEAEREQLGRIDASSINPAAESVDDVIEQMRKRAATTTEDDKDKKKKKENEE</sequence>
<accession>A0A2P6MTN8</accession>
<keyword evidence="2" id="KW-0540">Nuclease</keyword>
<dbReference type="GO" id="GO:0046872">
    <property type="term" value="F:metal ion binding"/>
    <property type="evidence" value="ECO:0007669"/>
    <property type="project" value="UniProtKB-KW"/>
</dbReference>
<evidence type="ECO:0000256" key="2">
    <source>
        <dbReference type="ARBA" id="ARBA00022722"/>
    </source>
</evidence>
<evidence type="ECO:0000256" key="9">
    <source>
        <dbReference type="ARBA" id="ARBA00042761"/>
    </source>
</evidence>
<feature type="compositionally biased region" description="Basic and acidic residues" evidence="10">
    <location>
        <begin position="301"/>
        <end position="314"/>
    </location>
</feature>
<dbReference type="SUPFAM" id="SSF53098">
    <property type="entry name" value="Ribonuclease H-like"/>
    <property type="match status" value="1"/>
</dbReference>
<dbReference type="InterPro" id="IPR036397">
    <property type="entry name" value="RNaseH_sf"/>
</dbReference>
<evidence type="ECO:0000256" key="4">
    <source>
        <dbReference type="ARBA" id="ARBA00022801"/>
    </source>
</evidence>
<feature type="region of interest" description="Disordered" evidence="10">
    <location>
        <begin position="261"/>
        <end position="314"/>
    </location>
</feature>
<dbReference type="PANTHER" id="PTHR13620:SF109">
    <property type="entry name" value="3'-5' EXONUCLEASE"/>
    <property type="match status" value="1"/>
</dbReference>
<evidence type="ECO:0000313" key="13">
    <source>
        <dbReference type="Proteomes" id="UP000241769"/>
    </source>
</evidence>
<dbReference type="AlphaFoldDB" id="A0A2P6MTN8"/>
<evidence type="ECO:0000259" key="11">
    <source>
        <dbReference type="Pfam" id="PF01612"/>
    </source>
</evidence>
<dbReference type="GO" id="GO:0008408">
    <property type="term" value="F:3'-5' exonuclease activity"/>
    <property type="evidence" value="ECO:0007669"/>
    <property type="project" value="InterPro"/>
</dbReference>
<evidence type="ECO:0000256" key="3">
    <source>
        <dbReference type="ARBA" id="ARBA00022723"/>
    </source>
</evidence>
<dbReference type="Gene3D" id="3.30.420.10">
    <property type="entry name" value="Ribonuclease H-like superfamily/Ribonuclease H"/>
    <property type="match status" value="1"/>
</dbReference>
<dbReference type="Pfam" id="PF01612">
    <property type="entry name" value="DNA_pol_A_exo1"/>
    <property type="match status" value="1"/>
</dbReference>
<evidence type="ECO:0000256" key="7">
    <source>
        <dbReference type="ARBA" id="ARBA00023242"/>
    </source>
</evidence>
<evidence type="ECO:0000313" key="12">
    <source>
        <dbReference type="EMBL" id="PRP75068.1"/>
    </source>
</evidence>
<evidence type="ECO:0000256" key="10">
    <source>
        <dbReference type="SAM" id="MobiDB-lite"/>
    </source>
</evidence>
<keyword evidence="13" id="KW-1185">Reference proteome</keyword>
<proteinExistence type="predicted"/>
<feature type="compositionally biased region" description="Basic and acidic residues" evidence="10">
    <location>
        <begin position="261"/>
        <end position="271"/>
    </location>
</feature>
<dbReference type="Proteomes" id="UP000241769">
    <property type="component" value="Unassembled WGS sequence"/>
</dbReference>
<organism evidence="12 13">
    <name type="scientific">Planoprotostelium fungivorum</name>
    <dbReference type="NCBI Taxonomy" id="1890364"/>
    <lineage>
        <taxon>Eukaryota</taxon>
        <taxon>Amoebozoa</taxon>
        <taxon>Evosea</taxon>
        <taxon>Variosea</taxon>
        <taxon>Cavosteliida</taxon>
        <taxon>Cavosteliaceae</taxon>
        <taxon>Planoprotostelium</taxon>
    </lineage>
</organism>
<dbReference type="GO" id="GO:0003676">
    <property type="term" value="F:nucleic acid binding"/>
    <property type="evidence" value="ECO:0007669"/>
    <property type="project" value="InterPro"/>
</dbReference>
<dbReference type="GO" id="GO:0006139">
    <property type="term" value="P:nucleobase-containing compound metabolic process"/>
    <property type="evidence" value="ECO:0007669"/>
    <property type="project" value="InterPro"/>
</dbReference>
<dbReference type="OrthoDB" id="1920326at2759"/>
<feature type="domain" description="3'-5' exonuclease" evidence="11">
    <location>
        <begin position="71"/>
        <end position="219"/>
    </location>
</feature>